<proteinExistence type="predicted"/>
<keyword evidence="2" id="KW-1185">Reference proteome</keyword>
<dbReference type="STRING" id="872965.SE16_04875"/>
<reference evidence="1 2" key="1">
    <citation type="journal article" date="2015" name="Genome Announc.">
        <title>Draft Genome Sequence of a Heterotrophic Facultative Anaerobic Thermophilic Bacterium, Ardenticatena maritima Strain 110ST.</title>
        <authorList>
            <person name="Kawaichi S."/>
            <person name="Yoshida T."/>
            <person name="Sako Y."/>
            <person name="Nakamura R."/>
        </authorList>
    </citation>
    <scope>NUCLEOTIDE SEQUENCE [LARGE SCALE GENOMIC DNA]</scope>
    <source>
        <strain evidence="1 2">110S</strain>
    </source>
</reference>
<dbReference type="AlphaFoldDB" id="A0A0M9UBI2"/>
<sequence length="58" mass="6840">MIRNSDEKIDLMYRDSEPKVGEIVTLKGKQYRIIEVEPLILPKSKFAYYHVLCEPVRS</sequence>
<evidence type="ECO:0000313" key="1">
    <source>
        <dbReference type="EMBL" id="GAP61868.1"/>
    </source>
</evidence>
<comment type="caution">
    <text evidence="1">The sequence shown here is derived from an EMBL/GenBank/DDBJ whole genome shotgun (WGS) entry which is preliminary data.</text>
</comment>
<evidence type="ECO:0000313" key="2">
    <source>
        <dbReference type="Proteomes" id="UP000037784"/>
    </source>
</evidence>
<gene>
    <name evidence="1" type="ORF">ARMA_0291</name>
</gene>
<accession>A0A0M9UBI2</accession>
<organism evidence="1 2">
    <name type="scientific">Ardenticatena maritima</name>
    <dbReference type="NCBI Taxonomy" id="872965"/>
    <lineage>
        <taxon>Bacteria</taxon>
        <taxon>Bacillati</taxon>
        <taxon>Chloroflexota</taxon>
        <taxon>Ardenticatenia</taxon>
        <taxon>Ardenticatenales</taxon>
        <taxon>Ardenticatenaceae</taxon>
        <taxon>Ardenticatena</taxon>
    </lineage>
</organism>
<dbReference type="InParanoid" id="A0A0M9UBI2"/>
<dbReference type="EMBL" id="BBZA01000016">
    <property type="protein sequence ID" value="GAP61868.1"/>
    <property type="molecule type" value="Genomic_DNA"/>
</dbReference>
<name>A0A0M9UBI2_9CHLR</name>
<protein>
    <submittedName>
        <fullName evidence="1">Uncharacterized protein</fullName>
    </submittedName>
</protein>
<reference evidence="2" key="2">
    <citation type="submission" date="2015-08" db="EMBL/GenBank/DDBJ databases">
        <title>Draft Genome Sequence of a Heterotrophic Facultative Anaerobic Bacterium Ardenticatena maritima Strain 110S.</title>
        <authorList>
            <person name="Kawaichi S."/>
            <person name="Yoshida T."/>
            <person name="Sako Y."/>
            <person name="Nakamura R."/>
        </authorList>
    </citation>
    <scope>NUCLEOTIDE SEQUENCE [LARGE SCALE GENOMIC DNA]</scope>
    <source>
        <strain evidence="2">110S</strain>
    </source>
</reference>
<dbReference type="Proteomes" id="UP000037784">
    <property type="component" value="Unassembled WGS sequence"/>
</dbReference>